<gene>
    <name evidence="6" type="ORF">BEK98_40505</name>
</gene>
<dbReference type="RefSeq" id="WP_094221982.1">
    <property type="nucleotide sequence ID" value="NZ_MCGQ01000051.1"/>
</dbReference>
<keyword evidence="6" id="KW-0489">Methyltransferase</keyword>
<protein>
    <submittedName>
        <fullName evidence="6">Isoprenylcysteine carboxyl methyltransferase</fullName>
    </submittedName>
</protein>
<feature type="transmembrane region" description="Helical" evidence="5">
    <location>
        <begin position="114"/>
        <end position="131"/>
    </location>
</feature>
<name>A0A233RZQ3_STRDA</name>
<keyword evidence="7" id="KW-1185">Reference proteome</keyword>
<evidence type="ECO:0000313" key="7">
    <source>
        <dbReference type="Proteomes" id="UP000215483"/>
    </source>
</evidence>
<evidence type="ECO:0000313" key="6">
    <source>
        <dbReference type="EMBL" id="OXY88839.1"/>
    </source>
</evidence>
<proteinExistence type="predicted"/>
<evidence type="ECO:0000256" key="2">
    <source>
        <dbReference type="ARBA" id="ARBA00022692"/>
    </source>
</evidence>
<keyword evidence="6" id="KW-0808">Transferase</keyword>
<comment type="caution">
    <text evidence="6">The sequence shown here is derived from an EMBL/GenBank/DDBJ whole genome shotgun (WGS) entry which is preliminary data.</text>
</comment>
<dbReference type="InterPro" id="IPR007318">
    <property type="entry name" value="Phopholipid_MeTrfase"/>
</dbReference>
<evidence type="ECO:0000256" key="5">
    <source>
        <dbReference type="SAM" id="Phobius"/>
    </source>
</evidence>
<keyword evidence="2 5" id="KW-0812">Transmembrane</keyword>
<dbReference type="GO" id="GO:0008168">
    <property type="term" value="F:methyltransferase activity"/>
    <property type="evidence" value="ECO:0007669"/>
    <property type="project" value="UniProtKB-KW"/>
</dbReference>
<evidence type="ECO:0000256" key="1">
    <source>
        <dbReference type="ARBA" id="ARBA00004127"/>
    </source>
</evidence>
<dbReference type="Proteomes" id="UP000215483">
    <property type="component" value="Unassembled WGS sequence"/>
</dbReference>
<keyword evidence="4 5" id="KW-0472">Membrane</keyword>
<sequence length="165" mass="18157">MRKASAALGSALFLVVISGSAAVLVPWWLTGGWQAGDWWLPLRLLGLVPLAAGTAVILEAFTRFALEGLGTPSPLAPPTRLVVSGPYRYVRNPIYLAVVAVLCGQGLLLARPVLFGYAAGAWVLTWAFVRWDEEPGLVRRFGAEYERYRRAVPGWWPRRTPWRGA</sequence>
<dbReference type="OrthoDB" id="941586at2"/>
<organism evidence="6 7">
    <name type="scientific">Streptomyces diastatochromogenes</name>
    <dbReference type="NCBI Taxonomy" id="42236"/>
    <lineage>
        <taxon>Bacteria</taxon>
        <taxon>Bacillati</taxon>
        <taxon>Actinomycetota</taxon>
        <taxon>Actinomycetes</taxon>
        <taxon>Kitasatosporales</taxon>
        <taxon>Streptomycetaceae</taxon>
        <taxon>Streptomyces</taxon>
    </lineage>
</organism>
<dbReference type="GO" id="GO:0012505">
    <property type="term" value="C:endomembrane system"/>
    <property type="evidence" value="ECO:0007669"/>
    <property type="project" value="UniProtKB-SubCell"/>
</dbReference>
<feature type="transmembrane region" description="Helical" evidence="5">
    <location>
        <begin position="38"/>
        <end position="58"/>
    </location>
</feature>
<evidence type="ECO:0000256" key="4">
    <source>
        <dbReference type="ARBA" id="ARBA00023136"/>
    </source>
</evidence>
<dbReference type="GO" id="GO:0032259">
    <property type="term" value="P:methylation"/>
    <property type="evidence" value="ECO:0007669"/>
    <property type="project" value="UniProtKB-KW"/>
</dbReference>
<evidence type="ECO:0000256" key="3">
    <source>
        <dbReference type="ARBA" id="ARBA00022989"/>
    </source>
</evidence>
<keyword evidence="3 5" id="KW-1133">Transmembrane helix</keyword>
<reference evidence="6 7" key="1">
    <citation type="submission" date="2016-07" db="EMBL/GenBank/DDBJ databases">
        <title>Draft genome of Streptomyces diastatochromogenes.</title>
        <authorList>
            <person name="Podduturi R."/>
            <person name="Lukassen M.B."/>
            <person name="Clausen N."/>
            <person name="Nielsen J.L."/>
            <person name="Jorgensen N.O."/>
        </authorList>
    </citation>
    <scope>NUCLEOTIDE SEQUENCE [LARGE SCALE GENOMIC DNA]</scope>
    <source>
        <strain evidence="6 7">DSM 40608</strain>
    </source>
</reference>
<dbReference type="AlphaFoldDB" id="A0A233RZQ3"/>
<dbReference type="Gene3D" id="1.20.120.1630">
    <property type="match status" value="1"/>
</dbReference>
<dbReference type="Pfam" id="PF04191">
    <property type="entry name" value="PEMT"/>
    <property type="match status" value="1"/>
</dbReference>
<accession>A0A233RZQ3</accession>
<comment type="subcellular location">
    <subcellularLocation>
        <location evidence="1">Endomembrane system</location>
        <topology evidence="1">Multi-pass membrane protein</topology>
    </subcellularLocation>
</comment>
<dbReference type="EMBL" id="MCGQ01000051">
    <property type="protein sequence ID" value="OXY88839.1"/>
    <property type="molecule type" value="Genomic_DNA"/>
</dbReference>